<dbReference type="Gene3D" id="3.20.20.70">
    <property type="entry name" value="Aldolase class I"/>
    <property type="match status" value="1"/>
</dbReference>
<dbReference type="GO" id="GO:0006207">
    <property type="term" value="P:'de novo' pyrimidine nucleobase biosynthetic process"/>
    <property type="evidence" value="ECO:0007669"/>
    <property type="project" value="InterPro"/>
</dbReference>
<keyword evidence="5" id="KW-0963">Cytoplasm</keyword>
<dbReference type="InterPro" id="IPR013785">
    <property type="entry name" value="Aldolase_TIM"/>
</dbReference>
<dbReference type="FunFam" id="3.20.20.70:FF:000027">
    <property type="entry name" value="Dihydropyrimidine dehydrogenase [NADP(+)]"/>
    <property type="match status" value="1"/>
</dbReference>
<sequence length="327" mass="35414">MEKIKRDDYLITIILCRVLKMAEANLKVNIGKLQLKNPVMTASGTFGYGEEFADFMDISQIGGIIVKGTTLHAREGNPYPRMAETPSGMLNAVGLQNKGIDYFVNHIYPRIKSIKTNILVNVSGSIIDDYVKTAEIINELDKIPAIELNISCPNVKQGGMVFGITTKGAAEVVKAVRMVYKKTLIVKLSPNVTDITEIAKVVEENGADSVSLINTILGMAIDVEHRFPVLSTITGGLSGAAVKPIALRMVWQVSKAVKIPVIGLGGIINWKDAVEFLLAGASAIQIGTTNFIDPTITLKVVDGINDYLVRHKYSSVTELIGALEVCK</sequence>
<dbReference type="InterPro" id="IPR005720">
    <property type="entry name" value="Dihydroorotate_DH_cat"/>
</dbReference>
<dbReference type="Pfam" id="PF01180">
    <property type="entry name" value="DHO_dh"/>
    <property type="match status" value="1"/>
</dbReference>
<comment type="similarity">
    <text evidence="4">Belongs to the dihydroorotate dehydrogenase family. Type 1 subfamily.</text>
</comment>
<dbReference type="GO" id="GO:0005737">
    <property type="term" value="C:cytoplasm"/>
    <property type="evidence" value="ECO:0007669"/>
    <property type="project" value="UniProtKB-SubCell"/>
</dbReference>
<comment type="pathway">
    <text evidence="3">Pyrimidine metabolism; UMP biosynthesis via de novo pathway.</text>
</comment>
<dbReference type="InterPro" id="IPR033888">
    <property type="entry name" value="DHOD_1B"/>
</dbReference>
<keyword evidence="8" id="KW-0665">Pyrimidine biosynthesis</keyword>
<comment type="cofactor">
    <cofactor evidence="1">
        <name>FMN</name>
        <dbReference type="ChEBI" id="CHEBI:58210"/>
    </cofactor>
</comment>
<keyword evidence="7" id="KW-0288">FMN</keyword>
<dbReference type="SUPFAM" id="SSF51395">
    <property type="entry name" value="FMN-linked oxidoreductases"/>
    <property type="match status" value="1"/>
</dbReference>
<dbReference type="InterPro" id="IPR050074">
    <property type="entry name" value="DHO_dehydrogenase"/>
</dbReference>
<evidence type="ECO:0000313" key="11">
    <source>
        <dbReference type="EMBL" id="KAA6340674.1"/>
    </source>
</evidence>
<dbReference type="HAMAP" id="MF_00224">
    <property type="entry name" value="DHO_dh_type1"/>
    <property type="match status" value="1"/>
</dbReference>
<dbReference type="InterPro" id="IPR001295">
    <property type="entry name" value="Dihydroorotate_DH_CS"/>
</dbReference>
<dbReference type="InterPro" id="IPR024920">
    <property type="entry name" value="Dihydroorotate_DH_1"/>
</dbReference>
<dbReference type="EMBL" id="SNRY01000443">
    <property type="protein sequence ID" value="KAA6340674.1"/>
    <property type="molecule type" value="Genomic_DNA"/>
</dbReference>
<evidence type="ECO:0000256" key="3">
    <source>
        <dbReference type="ARBA" id="ARBA00004725"/>
    </source>
</evidence>
<comment type="caution">
    <text evidence="11">The sequence shown here is derived from an EMBL/GenBank/DDBJ whole genome shotgun (WGS) entry which is preliminary data.</text>
</comment>
<evidence type="ECO:0000256" key="1">
    <source>
        <dbReference type="ARBA" id="ARBA00001917"/>
    </source>
</evidence>
<evidence type="ECO:0000256" key="7">
    <source>
        <dbReference type="ARBA" id="ARBA00022643"/>
    </source>
</evidence>
<dbReference type="EC" id="1.3.1.14" evidence="11"/>
<evidence type="ECO:0000259" key="10">
    <source>
        <dbReference type="Pfam" id="PF01180"/>
    </source>
</evidence>
<protein>
    <submittedName>
        <fullName evidence="11">Dihydroorotate dehydrogenase B (NAD(+)) catalytic subunit</fullName>
        <ecNumber evidence="11">1.3.1.14</ecNumber>
    </submittedName>
</protein>
<dbReference type="PANTHER" id="PTHR48109">
    <property type="entry name" value="DIHYDROOROTATE DEHYDROGENASE (QUINONE), MITOCHONDRIAL-RELATED"/>
    <property type="match status" value="1"/>
</dbReference>
<dbReference type="PIRSF" id="PIRSF000164">
    <property type="entry name" value="DHO_oxidase"/>
    <property type="match status" value="1"/>
</dbReference>
<gene>
    <name evidence="11" type="ORF">EZS27_011474</name>
</gene>
<evidence type="ECO:0000256" key="2">
    <source>
        <dbReference type="ARBA" id="ARBA00004496"/>
    </source>
</evidence>
<dbReference type="InterPro" id="IPR012135">
    <property type="entry name" value="Dihydroorotate_DH_1_2"/>
</dbReference>
<keyword evidence="9 11" id="KW-0560">Oxidoreductase</keyword>
<comment type="subcellular location">
    <subcellularLocation>
        <location evidence="2">Cytoplasm</location>
    </subcellularLocation>
</comment>
<dbReference type="InterPro" id="IPR049622">
    <property type="entry name" value="Dihydroorotate_DH_I"/>
</dbReference>
<reference evidence="11" key="1">
    <citation type="submission" date="2019-03" db="EMBL/GenBank/DDBJ databases">
        <title>Single cell metagenomics reveals metabolic interactions within the superorganism composed of flagellate Streblomastix strix and complex community of Bacteroidetes bacteria on its surface.</title>
        <authorList>
            <person name="Treitli S.C."/>
            <person name="Kolisko M."/>
            <person name="Husnik F."/>
            <person name="Keeling P."/>
            <person name="Hampl V."/>
        </authorList>
    </citation>
    <scope>NUCLEOTIDE SEQUENCE</scope>
    <source>
        <strain evidence="11">STM</strain>
    </source>
</reference>
<evidence type="ECO:0000256" key="6">
    <source>
        <dbReference type="ARBA" id="ARBA00022630"/>
    </source>
</evidence>
<dbReference type="PANTHER" id="PTHR48109:SF1">
    <property type="entry name" value="DIHYDROOROTATE DEHYDROGENASE (FUMARATE)"/>
    <property type="match status" value="1"/>
</dbReference>
<name>A0A5J4S3J4_9ZZZZ</name>
<proteinExistence type="inferred from homology"/>
<dbReference type="NCBIfam" id="NF005574">
    <property type="entry name" value="PRK07259.1"/>
    <property type="match status" value="1"/>
</dbReference>
<dbReference type="CDD" id="cd04740">
    <property type="entry name" value="DHOD_1B_like"/>
    <property type="match status" value="1"/>
</dbReference>
<dbReference type="PROSITE" id="PS00911">
    <property type="entry name" value="DHODEHASE_1"/>
    <property type="match status" value="1"/>
</dbReference>
<feature type="domain" description="Dihydroorotate dehydrogenase catalytic" evidence="10">
    <location>
        <begin position="26"/>
        <end position="308"/>
    </location>
</feature>
<dbReference type="NCBIfam" id="TIGR01037">
    <property type="entry name" value="pyrD_sub1_fam"/>
    <property type="match status" value="1"/>
</dbReference>
<evidence type="ECO:0000256" key="5">
    <source>
        <dbReference type="ARBA" id="ARBA00022490"/>
    </source>
</evidence>
<organism evidence="11">
    <name type="scientific">termite gut metagenome</name>
    <dbReference type="NCBI Taxonomy" id="433724"/>
    <lineage>
        <taxon>unclassified sequences</taxon>
        <taxon>metagenomes</taxon>
        <taxon>organismal metagenomes</taxon>
    </lineage>
</organism>
<evidence type="ECO:0000256" key="9">
    <source>
        <dbReference type="ARBA" id="ARBA00023002"/>
    </source>
</evidence>
<dbReference type="PROSITE" id="PS00912">
    <property type="entry name" value="DHODEHASE_2"/>
    <property type="match status" value="1"/>
</dbReference>
<dbReference type="UniPathway" id="UPA00070"/>
<dbReference type="GO" id="GO:0044205">
    <property type="term" value="P:'de novo' UMP biosynthetic process"/>
    <property type="evidence" value="ECO:0007669"/>
    <property type="project" value="UniProtKB-UniPathway"/>
</dbReference>
<dbReference type="GO" id="GO:0004589">
    <property type="term" value="F:dihydroorotate dehydrogenase (NAD+) activity"/>
    <property type="evidence" value="ECO:0007669"/>
    <property type="project" value="UniProtKB-EC"/>
</dbReference>
<evidence type="ECO:0000256" key="4">
    <source>
        <dbReference type="ARBA" id="ARBA00008008"/>
    </source>
</evidence>
<keyword evidence="6" id="KW-0285">Flavoprotein</keyword>
<evidence type="ECO:0000256" key="8">
    <source>
        <dbReference type="ARBA" id="ARBA00022975"/>
    </source>
</evidence>
<dbReference type="AlphaFoldDB" id="A0A5J4S3J4"/>
<accession>A0A5J4S3J4</accession>